<dbReference type="SMART" id="SM00219">
    <property type="entry name" value="TyrKc"/>
    <property type="match status" value="1"/>
</dbReference>
<feature type="binding site" evidence="22">
    <location>
        <begin position="644"/>
        <end position="652"/>
    </location>
    <ligand>
        <name>ATP</name>
        <dbReference type="ChEBI" id="CHEBI:30616"/>
    </ligand>
</feature>
<dbReference type="InterPro" id="IPR016257">
    <property type="entry name" value="Tyr_kinase_ephrin_rcpt"/>
</dbReference>
<feature type="domain" description="Eph LBD" evidence="29">
    <location>
        <begin position="29"/>
        <end position="216"/>
    </location>
</feature>
<feature type="disulfide bond" evidence="23">
    <location>
        <begin position="113"/>
        <end position="123"/>
    </location>
</feature>
<dbReference type="GO" id="GO:0007411">
    <property type="term" value="P:axon guidance"/>
    <property type="evidence" value="ECO:0007669"/>
    <property type="project" value="TreeGrafter"/>
</dbReference>
<keyword evidence="15" id="KW-0325">Glycoprotein</keyword>
<dbReference type="FunFam" id="1.10.510.10:FF:000083">
    <property type="entry name" value="Ephrin type-A receptor 3"/>
    <property type="match status" value="1"/>
</dbReference>
<dbReference type="PROSITE" id="PS00109">
    <property type="entry name" value="PROTEIN_KINASE_TYR"/>
    <property type="match status" value="1"/>
</dbReference>
<dbReference type="SMART" id="SM01411">
    <property type="entry name" value="Ephrin_rec_like"/>
    <property type="match status" value="1"/>
</dbReference>
<dbReference type="SUPFAM" id="SSF49785">
    <property type="entry name" value="Galactose-binding domain-like"/>
    <property type="match status" value="1"/>
</dbReference>
<feature type="transmembrane region" description="Helical" evidence="25">
    <location>
        <begin position="556"/>
        <end position="581"/>
    </location>
</feature>
<accession>A0A8K9VDH3</accession>
<evidence type="ECO:0000256" key="19">
    <source>
        <dbReference type="ARBA" id="ARBA00072208"/>
    </source>
</evidence>
<dbReference type="SMART" id="SM00060">
    <property type="entry name" value="FN3"/>
    <property type="match status" value="2"/>
</dbReference>
<dbReference type="GeneTree" id="ENSGT00940000154490"/>
<dbReference type="FunFam" id="2.60.40.1770:FF:000001">
    <property type="entry name" value="Ephrin type-A receptor 5"/>
    <property type="match status" value="1"/>
</dbReference>
<evidence type="ECO:0000256" key="4">
    <source>
        <dbReference type="ARBA" id="ARBA00022679"/>
    </source>
</evidence>
<dbReference type="PANTHER" id="PTHR46877">
    <property type="entry name" value="EPH RECEPTOR A5"/>
    <property type="match status" value="1"/>
</dbReference>
<evidence type="ECO:0000313" key="30">
    <source>
        <dbReference type="Ensembl" id="ENSOMYP00000118608.1"/>
    </source>
</evidence>
<reference evidence="30" key="1">
    <citation type="submission" date="2020-07" db="EMBL/GenBank/DDBJ databases">
        <title>A long reads based de novo assembly of the rainbow trout Arlee double haploid line genome.</title>
        <authorList>
            <person name="Gao G."/>
            <person name="Palti Y."/>
        </authorList>
    </citation>
    <scope>NUCLEOTIDE SEQUENCE [LARGE SCALE GENOMIC DNA]</scope>
</reference>
<dbReference type="Pfam" id="PF07714">
    <property type="entry name" value="PK_Tyr_Ser-Thr"/>
    <property type="match status" value="2"/>
</dbReference>
<evidence type="ECO:0000256" key="7">
    <source>
        <dbReference type="ARBA" id="ARBA00022737"/>
    </source>
</evidence>
<dbReference type="InterPro" id="IPR008979">
    <property type="entry name" value="Galactose-bd-like_sf"/>
</dbReference>
<dbReference type="SUPFAM" id="SSF56112">
    <property type="entry name" value="Protein kinase-like (PK-like)"/>
    <property type="match status" value="1"/>
</dbReference>
<feature type="domain" description="Protein kinase" evidence="26">
    <location>
        <begin position="638"/>
        <end position="932"/>
    </location>
</feature>
<dbReference type="PRINTS" id="PR00109">
    <property type="entry name" value="TYRKINASE"/>
</dbReference>
<dbReference type="InterPro" id="IPR020635">
    <property type="entry name" value="Tyr_kinase_cat_dom"/>
</dbReference>
<evidence type="ECO:0000256" key="16">
    <source>
        <dbReference type="ARBA" id="ARBA00051243"/>
    </source>
</evidence>
<keyword evidence="23" id="KW-1015">Disulfide bond</keyword>
<keyword evidence="10 22" id="KW-0067">ATP-binding</keyword>
<evidence type="ECO:0000256" key="15">
    <source>
        <dbReference type="ARBA" id="ARBA00023180"/>
    </source>
</evidence>
<feature type="domain" description="SAM" evidence="27">
    <location>
        <begin position="961"/>
        <end position="1021"/>
    </location>
</feature>
<evidence type="ECO:0000259" key="28">
    <source>
        <dbReference type="PROSITE" id="PS50853"/>
    </source>
</evidence>
<keyword evidence="13" id="KW-0829">Tyrosine-protein kinase</keyword>
<evidence type="ECO:0000256" key="21">
    <source>
        <dbReference type="PIRSR" id="PIRSR000666-1"/>
    </source>
</evidence>
<comment type="subunit">
    <text evidence="18">Heterotetramer upon binding of the ligand. The heterotetramer is composed of an ephrin dimer and a receptor dimer. Oligomerization is probably required to induce biological responses. Interacts (via SAM domain) with ANKS1A (via SAM domain).</text>
</comment>
<dbReference type="SMART" id="SM00454">
    <property type="entry name" value="SAM"/>
    <property type="match status" value="1"/>
</dbReference>
<evidence type="ECO:0000256" key="5">
    <source>
        <dbReference type="ARBA" id="ARBA00022692"/>
    </source>
</evidence>
<evidence type="ECO:0000313" key="31">
    <source>
        <dbReference type="Proteomes" id="UP000694395"/>
    </source>
</evidence>
<keyword evidence="4" id="KW-0808">Transferase</keyword>
<dbReference type="InterPro" id="IPR000719">
    <property type="entry name" value="Prot_kinase_dom"/>
</dbReference>
<evidence type="ECO:0000256" key="2">
    <source>
        <dbReference type="ARBA" id="ARBA00011902"/>
    </source>
</evidence>
<dbReference type="InterPro" id="IPR013761">
    <property type="entry name" value="SAM/pointed_sf"/>
</dbReference>
<dbReference type="FunFam" id="2.60.40.10:FF:000059">
    <property type="entry name" value="Ephrin type-A receptor 6"/>
    <property type="match status" value="1"/>
</dbReference>
<dbReference type="Pfam" id="PF25599">
    <property type="entry name" value="Ephrin_CRD"/>
    <property type="match status" value="1"/>
</dbReference>
<evidence type="ECO:0000256" key="20">
    <source>
        <dbReference type="ARBA" id="ARBA00077207"/>
    </source>
</evidence>
<evidence type="ECO:0000256" key="14">
    <source>
        <dbReference type="ARBA" id="ARBA00023170"/>
    </source>
</evidence>
<dbReference type="Gene3D" id="1.10.150.50">
    <property type="entry name" value="Transcription Factor, Ets-1"/>
    <property type="match status" value="1"/>
</dbReference>
<feature type="binding site" evidence="22 24">
    <location>
        <position position="670"/>
    </location>
    <ligand>
        <name>ATP</name>
        <dbReference type="ChEBI" id="CHEBI:30616"/>
    </ligand>
</feature>
<dbReference type="Pfam" id="PF00041">
    <property type="entry name" value="fn3"/>
    <property type="match status" value="1"/>
</dbReference>
<dbReference type="Ensembl" id="ENSOMYT00000154712.1">
    <property type="protein sequence ID" value="ENSOMYP00000118608.1"/>
    <property type="gene ID" value="ENSOMYG00000056825.1"/>
</dbReference>
<dbReference type="InterPro" id="IPR017441">
    <property type="entry name" value="Protein_kinase_ATP_BS"/>
</dbReference>
<dbReference type="Proteomes" id="UP000694395">
    <property type="component" value="Chromosome 7"/>
</dbReference>
<comment type="catalytic activity">
    <reaction evidence="16">
        <text>L-tyrosyl-[protein] + ATP = O-phospho-L-tyrosyl-[protein] + ADP + H(+)</text>
        <dbReference type="Rhea" id="RHEA:10596"/>
        <dbReference type="Rhea" id="RHEA-COMP:10136"/>
        <dbReference type="Rhea" id="RHEA-COMP:20101"/>
        <dbReference type="ChEBI" id="CHEBI:15378"/>
        <dbReference type="ChEBI" id="CHEBI:30616"/>
        <dbReference type="ChEBI" id="CHEBI:46858"/>
        <dbReference type="ChEBI" id="CHEBI:61978"/>
        <dbReference type="ChEBI" id="CHEBI:456216"/>
        <dbReference type="EC" id="2.7.10.1"/>
    </reaction>
</comment>
<dbReference type="Gene3D" id="2.60.40.1770">
    <property type="entry name" value="ephrin a2 ectodomain"/>
    <property type="match status" value="1"/>
</dbReference>
<dbReference type="PROSITE" id="PS50853">
    <property type="entry name" value="FN3"/>
    <property type="match status" value="2"/>
</dbReference>
<dbReference type="AlphaFoldDB" id="A0A8K9VDH3"/>
<evidence type="ECO:0000256" key="23">
    <source>
        <dbReference type="PIRSR" id="PIRSR000666-3"/>
    </source>
</evidence>
<sequence length="1032" mass="115281">RRGEERRGECVRALRCCYGWLADVRVVKTSVRPTDSHRQVCLSWTIGDIDRVVQLSSMWDAITEMDEQNRPIHTFQVCHVMEPNQNNWLRSNWIQRQEAQKVYVELRFTLRDCNSIPWVSGTCKETFNLFYLQTEEPHAAATRFRPADYAKVDTIAADESFTQTDLGDRVLRLNTEVREVGPVTQKGFYLAFQDVGACIALVSVKVFYKRCPSTLRNLAAFPDTVPRVDSSSLVEVRGACVENAEERDTPKLYCGADGDWLVPLGRCVCSLGHEEIDGICQACRPGSYKALSGIIKCSKCPPHSSSHDQAATLCHCDKGFYRAAKDPSTMACTRAPSAPRNLISLINETALFLTWSPPSDSGGRKDLTYNIMCQRCGSGASGGEEDCEPCETDLRFVPRLLGLTGTSVAILDFATHANYTFHVETVNGVSGLGGNTRPLANITVTTDQTGPSLVGVVRKDWASDNSIALSWTEVEQQPNVILDYEIKYYDKDQEQSGYSSTRTKAPGVVVTGLKPSTVYVFHVRARTAAGFSAYSNTVHFSTGDEYSGMAADQGQVLVVVTAAVGGFSLLIILTLFFLITGRCQVFIKAKMQSDDKRRAHFQNVLPFPGIKTYVDPDTYEDPTQAVHEFTKEIDPSRIRIERVIGAGEFGEVCSGCLRTPGQKEIPVAIKTLKGGYVEPQRRDFLREASIMGQFDNPNIIRLEGVVTKSKRTLLYGSARQRSLEHGRNNNILMTLCFSVSPGRPVMIVVEYMENGSLDSFLRQHDGHFTVVQLVGMLHGVASGMTYLSDLGYVHRDLAARNILVDEGLVCKVSDFGLSRVLEDHPEPAYNTMGDKIPVRWTAPEAITYRKFSSASDVWSFGIVMWEVMSYGERPYWEMSNQDVILSIEEGYRLPVPMDCPGVLHQLMLHCWQKERGQRPHFNSLVSFLDKLIRNPTSLLTLVDNSFPESLEDVPDYPLFISIGDWLDSIKMSQYKNQFLAAGFTTLDSVSTMSLEDIRRIGVSLIGHQRRIVSSIQSLRLQFLTVQHNGFHI</sequence>
<feature type="domain" description="Fibronectin type-III" evidence="28">
    <location>
        <begin position="450"/>
        <end position="545"/>
    </location>
</feature>
<keyword evidence="6" id="KW-0732">Signal</keyword>
<dbReference type="InterPro" id="IPR050449">
    <property type="entry name" value="Ephrin_rcpt_TKs"/>
</dbReference>
<dbReference type="InterPro" id="IPR027936">
    <property type="entry name" value="Eph_TM"/>
</dbReference>
<dbReference type="GO" id="GO:0005886">
    <property type="term" value="C:plasma membrane"/>
    <property type="evidence" value="ECO:0007669"/>
    <property type="project" value="InterPro"/>
</dbReference>
<dbReference type="Pfam" id="PF14575">
    <property type="entry name" value="EphA2_TM"/>
    <property type="match status" value="1"/>
</dbReference>
<comment type="subcellular location">
    <subcellularLocation>
        <location evidence="1">Membrane</location>
        <topology evidence="1">Single-pass type I membrane protein</topology>
    </subcellularLocation>
</comment>
<dbReference type="InterPro" id="IPR003961">
    <property type="entry name" value="FN3_dom"/>
</dbReference>
<dbReference type="FunFam" id="3.30.200.20:FF:000001">
    <property type="entry name" value="Ephrin type-A receptor 5"/>
    <property type="match status" value="1"/>
</dbReference>
<dbReference type="SUPFAM" id="SSF57184">
    <property type="entry name" value="Growth factor receptor domain"/>
    <property type="match status" value="1"/>
</dbReference>
<evidence type="ECO:0000259" key="29">
    <source>
        <dbReference type="PROSITE" id="PS51550"/>
    </source>
</evidence>
<dbReference type="SMART" id="SM00615">
    <property type="entry name" value="EPH_lbd"/>
    <property type="match status" value="1"/>
</dbReference>
<evidence type="ECO:0000256" key="3">
    <source>
        <dbReference type="ARBA" id="ARBA00022553"/>
    </source>
</evidence>
<dbReference type="GO" id="GO:0030425">
    <property type="term" value="C:dendrite"/>
    <property type="evidence" value="ECO:0007669"/>
    <property type="project" value="TreeGrafter"/>
</dbReference>
<evidence type="ECO:0000259" key="26">
    <source>
        <dbReference type="PROSITE" id="PS50011"/>
    </source>
</evidence>
<dbReference type="FunFam" id="2.10.50.10:FF:000001">
    <property type="entry name" value="Ephrin type-A receptor 5"/>
    <property type="match status" value="1"/>
</dbReference>
<dbReference type="Pfam" id="PF01404">
    <property type="entry name" value="Ephrin_lbd"/>
    <property type="match status" value="1"/>
</dbReference>
<dbReference type="EC" id="2.7.10.1" evidence="2"/>
<evidence type="ECO:0000256" key="12">
    <source>
        <dbReference type="ARBA" id="ARBA00023136"/>
    </source>
</evidence>
<dbReference type="InterPro" id="IPR001090">
    <property type="entry name" value="Ephrin_rcpt_lig-bd_dom"/>
</dbReference>
<dbReference type="PROSITE" id="PS00791">
    <property type="entry name" value="RECEPTOR_TYR_KIN_V_2"/>
    <property type="match status" value="1"/>
</dbReference>
<keyword evidence="12 25" id="KW-0472">Membrane</keyword>
<dbReference type="InterPro" id="IPR011009">
    <property type="entry name" value="Kinase-like_dom_sf"/>
</dbReference>
<protein>
    <recommendedName>
        <fullName evidence="19">Ephrin type-A receptor 6</fullName>
        <ecNumber evidence="2">2.7.10.1</ecNumber>
    </recommendedName>
    <alternativeName>
        <fullName evidence="20">EPH homology kinase 2</fullName>
    </alternativeName>
</protein>
<keyword evidence="14" id="KW-0675">Receptor</keyword>
<evidence type="ECO:0000256" key="11">
    <source>
        <dbReference type="ARBA" id="ARBA00022989"/>
    </source>
</evidence>
<dbReference type="PANTHER" id="PTHR46877:SF10">
    <property type="entry name" value="EPHRIN TYPE-A RECEPTOR 6"/>
    <property type="match status" value="1"/>
</dbReference>
<keyword evidence="11 25" id="KW-1133">Transmembrane helix</keyword>
<dbReference type="InterPro" id="IPR009030">
    <property type="entry name" value="Growth_fac_rcpt_cys_sf"/>
</dbReference>
<dbReference type="PROSITE" id="PS51550">
    <property type="entry name" value="EPH_LBD"/>
    <property type="match status" value="1"/>
</dbReference>
<dbReference type="GO" id="GO:0005524">
    <property type="term" value="F:ATP binding"/>
    <property type="evidence" value="ECO:0007669"/>
    <property type="project" value="UniProtKB-UniRule"/>
</dbReference>
<dbReference type="PIRSF" id="PIRSF000666">
    <property type="entry name" value="TyrPK_ephrin_receptor"/>
    <property type="match status" value="1"/>
</dbReference>
<dbReference type="Gene3D" id="1.10.510.10">
    <property type="entry name" value="Transferase(Phosphotransferase) domain 1"/>
    <property type="match status" value="1"/>
</dbReference>
<dbReference type="SUPFAM" id="SSF47769">
    <property type="entry name" value="SAM/Pointed domain"/>
    <property type="match status" value="1"/>
</dbReference>
<keyword evidence="31" id="KW-1185">Reference proteome</keyword>
<name>A0A8K9VDH3_ONCMY</name>
<evidence type="ECO:0000256" key="18">
    <source>
        <dbReference type="ARBA" id="ARBA00065191"/>
    </source>
</evidence>
<dbReference type="Pfam" id="PF00536">
    <property type="entry name" value="SAM_1"/>
    <property type="match status" value="1"/>
</dbReference>
<dbReference type="SUPFAM" id="SSF49265">
    <property type="entry name" value="Fibronectin type III"/>
    <property type="match status" value="1"/>
</dbReference>
<keyword evidence="3" id="KW-0597">Phosphoprotein</keyword>
<dbReference type="InterPro" id="IPR013783">
    <property type="entry name" value="Ig-like_fold"/>
</dbReference>
<evidence type="ECO:0000256" key="13">
    <source>
        <dbReference type="ARBA" id="ARBA00023137"/>
    </source>
</evidence>
<feature type="disulfide bond" evidence="23">
    <location>
        <begin position="78"/>
        <end position="198"/>
    </location>
</feature>
<keyword evidence="9" id="KW-0418">Kinase</keyword>
<evidence type="ECO:0000259" key="27">
    <source>
        <dbReference type="PROSITE" id="PS50105"/>
    </source>
</evidence>
<evidence type="ECO:0000256" key="6">
    <source>
        <dbReference type="ARBA" id="ARBA00022729"/>
    </source>
</evidence>
<dbReference type="InterPro" id="IPR001426">
    <property type="entry name" value="Tyr_kinase_rcpt_V_CS"/>
</dbReference>
<dbReference type="PROSITE" id="PS00790">
    <property type="entry name" value="RECEPTOR_TYR_KIN_V_1"/>
    <property type="match status" value="1"/>
</dbReference>
<keyword evidence="7" id="KW-0677">Repeat</keyword>
<dbReference type="Gene3D" id="2.60.120.260">
    <property type="entry name" value="Galactose-binding domain-like"/>
    <property type="match status" value="1"/>
</dbReference>
<dbReference type="GO" id="GO:0005005">
    <property type="term" value="F:transmembrane-ephrin receptor activity"/>
    <property type="evidence" value="ECO:0007669"/>
    <property type="project" value="TreeGrafter"/>
</dbReference>
<evidence type="ECO:0000256" key="9">
    <source>
        <dbReference type="ARBA" id="ARBA00022777"/>
    </source>
</evidence>
<reference evidence="30" key="3">
    <citation type="submission" date="2025-09" db="UniProtKB">
        <authorList>
            <consortium name="Ensembl"/>
        </authorList>
    </citation>
    <scope>IDENTIFICATION</scope>
</reference>
<comment type="function">
    <text evidence="17">Receptor tyrosine kinase which binds promiscuously GPI-anchored ephrin-A family ligands residing on adjacent cells, leading to contact-dependent bidirectional signaling into neighboring cells. The signaling pathway downstream of the receptor is referred to as forward signaling while the signaling pathway downstream of the ephrin ligand is referred to as reverse signaling.</text>
</comment>
<keyword evidence="8 22" id="KW-0547">Nucleotide-binding</keyword>
<evidence type="ECO:0000256" key="22">
    <source>
        <dbReference type="PIRSR" id="PIRSR000666-2"/>
    </source>
</evidence>
<evidence type="ECO:0000256" key="17">
    <source>
        <dbReference type="ARBA" id="ARBA00058136"/>
    </source>
</evidence>
<dbReference type="PROSITE" id="PS00107">
    <property type="entry name" value="PROTEIN_KINASE_ATP"/>
    <property type="match status" value="1"/>
</dbReference>
<evidence type="ECO:0000256" key="8">
    <source>
        <dbReference type="ARBA" id="ARBA00022741"/>
    </source>
</evidence>
<evidence type="ECO:0000256" key="10">
    <source>
        <dbReference type="ARBA" id="ARBA00022840"/>
    </source>
</evidence>
<dbReference type="Gene3D" id="2.10.50.10">
    <property type="entry name" value="Tumor Necrosis Factor Receptor, subunit A, domain 2"/>
    <property type="match status" value="1"/>
</dbReference>
<feature type="active site" description="Proton acceptor" evidence="21">
    <location>
        <position position="796"/>
    </location>
</feature>
<dbReference type="InterPro" id="IPR036116">
    <property type="entry name" value="FN3_sf"/>
</dbReference>
<feature type="domain" description="Fibronectin type-III" evidence="28">
    <location>
        <begin position="335"/>
        <end position="449"/>
    </location>
</feature>
<dbReference type="InterPro" id="IPR008266">
    <property type="entry name" value="Tyr_kinase_AS"/>
</dbReference>
<reference evidence="30" key="2">
    <citation type="submission" date="2025-08" db="UniProtKB">
        <authorList>
            <consortium name="Ensembl"/>
        </authorList>
    </citation>
    <scope>IDENTIFICATION</scope>
</reference>
<evidence type="ECO:0000256" key="1">
    <source>
        <dbReference type="ARBA" id="ARBA00004479"/>
    </source>
</evidence>
<dbReference type="PROSITE" id="PS50105">
    <property type="entry name" value="SAM_DOMAIN"/>
    <property type="match status" value="1"/>
</dbReference>
<dbReference type="FunFam" id="2.60.120.260:FF:000001">
    <property type="entry name" value="Ephrin type-A receptor 7"/>
    <property type="match status" value="1"/>
</dbReference>
<proteinExistence type="predicted"/>
<dbReference type="CDD" id="cd00063">
    <property type="entry name" value="FN3"/>
    <property type="match status" value="2"/>
</dbReference>
<dbReference type="Gene3D" id="2.60.40.10">
    <property type="entry name" value="Immunoglobulins"/>
    <property type="match status" value="2"/>
</dbReference>
<organism evidence="30 31">
    <name type="scientific">Oncorhynchus mykiss</name>
    <name type="common">Rainbow trout</name>
    <name type="synonym">Salmo gairdneri</name>
    <dbReference type="NCBI Taxonomy" id="8022"/>
    <lineage>
        <taxon>Eukaryota</taxon>
        <taxon>Metazoa</taxon>
        <taxon>Chordata</taxon>
        <taxon>Craniata</taxon>
        <taxon>Vertebrata</taxon>
        <taxon>Euteleostomi</taxon>
        <taxon>Actinopterygii</taxon>
        <taxon>Neopterygii</taxon>
        <taxon>Teleostei</taxon>
        <taxon>Protacanthopterygii</taxon>
        <taxon>Salmoniformes</taxon>
        <taxon>Salmonidae</taxon>
        <taxon>Salmoninae</taxon>
        <taxon>Oncorhynchus</taxon>
    </lineage>
</organism>
<dbReference type="PROSITE" id="PS50011">
    <property type="entry name" value="PROTEIN_KINASE_DOM"/>
    <property type="match status" value="1"/>
</dbReference>
<keyword evidence="5 25" id="KW-0812">Transmembrane</keyword>
<dbReference type="InterPro" id="IPR001245">
    <property type="entry name" value="Ser-Thr/Tyr_kinase_cat_dom"/>
</dbReference>
<dbReference type="FunFam" id="1.10.150.50:FF:000001">
    <property type="entry name" value="Ephrin type-A receptor 5"/>
    <property type="match status" value="1"/>
</dbReference>
<dbReference type="InterPro" id="IPR001660">
    <property type="entry name" value="SAM"/>
</dbReference>
<evidence type="ECO:0000256" key="25">
    <source>
        <dbReference type="SAM" id="Phobius"/>
    </source>
</evidence>
<dbReference type="Gene3D" id="3.30.200.20">
    <property type="entry name" value="Phosphorylase Kinase, domain 1"/>
    <property type="match status" value="1"/>
</dbReference>
<evidence type="ECO:0000256" key="24">
    <source>
        <dbReference type="PROSITE-ProRule" id="PRU10141"/>
    </source>
</evidence>